<reference evidence="1 2" key="1">
    <citation type="submission" date="2024-02" db="EMBL/GenBank/DDBJ databases">
        <authorList>
            <person name="Chen Y."/>
            <person name="Shah S."/>
            <person name="Dougan E. K."/>
            <person name="Thang M."/>
            <person name="Chan C."/>
        </authorList>
    </citation>
    <scope>NUCLEOTIDE SEQUENCE [LARGE SCALE GENOMIC DNA]</scope>
</reference>
<protein>
    <submittedName>
        <fullName evidence="1">Uncharacterized protein</fullName>
    </submittedName>
</protein>
<organism evidence="1 2">
    <name type="scientific">Durusdinium trenchii</name>
    <dbReference type="NCBI Taxonomy" id="1381693"/>
    <lineage>
        <taxon>Eukaryota</taxon>
        <taxon>Sar</taxon>
        <taxon>Alveolata</taxon>
        <taxon>Dinophyceae</taxon>
        <taxon>Suessiales</taxon>
        <taxon>Symbiodiniaceae</taxon>
        <taxon>Durusdinium</taxon>
    </lineage>
</organism>
<proteinExistence type="predicted"/>
<accession>A0ABP0Q4J7</accession>
<name>A0ABP0Q4J7_9DINO</name>
<keyword evidence="2" id="KW-1185">Reference proteome</keyword>
<evidence type="ECO:0000313" key="2">
    <source>
        <dbReference type="Proteomes" id="UP001642484"/>
    </source>
</evidence>
<evidence type="ECO:0000313" key="1">
    <source>
        <dbReference type="EMBL" id="CAK9083172.1"/>
    </source>
</evidence>
<dbReference type="Proteomes" id="UP001642484">
    <property type="component" value="Unassembled WGS sequence"/>
</dbReference>
<dbReference type="EMBL" id="CAXAMN010024017">
    <property type="protein sequence ID" value="CAK9083172.1"/>
    <property type="molecule type" value="Genomic_DNA"/>
</dbReference>
<sequence>MWPRLLRAKALIEGLEVMLESGRATPNAWDKLEQAEELCTVFTDESKEQKVLYELQYRAEHLRNAFTLKETRQCAGGEREIGHTPFERWSVDYNPAPLGSGIPFGQQQSNFNNLLLQLLAKIRQDKAVDRCQRHPPGVQEEVEKGTPLMLACLKEDLTNILSELEDFVSVMPQGSSSRATSIEDWAGYDWGRQMASDLDMVALFDGDATIAGLELLGVRLQGALKSKFKMETMQTGKYGLLLKLLVGKLEVEMDVIPAIADPRGGHWILDSSTSEVLHNHPTAVAEEVQHKIASTEGWADLVVLTKFWNKCHAVKCDDGKKRAPFSSLHLEATLLGLPGPLPERLDEAFLLALQFIRGHAIESPFPAAWTGRLVADYFKKDKKRKNNVNGLLKRQSDILESLISDPIAGEDQQMWKKVLGKLDWLPEITEQ</sequence>
<comment type="caution">
    <text evidence="1">The sequence shown here is derived from an EMBL/GenBank/DDBJ whole genome shotgun (WGS) entry which is preliminary data.</text>
</comment>
<gene>
    <name evidence="1" type="ORF">CCMP2556_LOCUS40574</name>
</gene>